<dbReference type="GO" id="GO:0043094">
    <property type="term" value="P:metabolic compound salvage"/>
    <property type="evidence" value="ECO:0007669"/>
    <property type="project" value="InterPro"/>
</dbReference>
<reference evidence="5 6" key="1">
    <citation type="journal article" date="2012" name="Stand. Genomic Sci.">
        <title>Complete genome sequence of the aerobic, heterotroph Marinithermus hydrothermalis type strain (T1(T)) from a deep-sea hydrothermal vent chimney.</title>
        <authorList>
            <person name="Copeland A."/>
            <person name="Gu W."/>
            <person name="Yasawong M."/>
            <person name="Lapidus A."/>
            <person name="Lucas S."/>
            <person name="Deshpande S."/>
            <person name="Pagani I."/>
            <person name="Tapia R."/>
            <person name="Cheng J.F."/>
            <person name="Goodwin L.A."/>
            <person name="Pitluck S."/>
            <person name="Liolios K."/>
            <person name="Ivanova N."/>
            <person name="Mavromatis K."/>
            <person name="Mikhailova N."/>
            <person name="Pati A."/>
            <person name="Chen A."/>
            <person name="Palaniappan K."/>
            <person name="Land M."/>
            <person name="Pan C."/>
            <person name="Brambilla E.M."/>
            <person name="Rohde M."/>
            <person name="Tindall B.J."/>
            <person name="Sikorski J."/>
            <person name="Goker M."/>
            <person name="Detter J.C."/>
            <person name="Bristow J."/>
            <person name="Eisen J.A."/>
            <person name="Markowitz V."/>
            <person name="Hugenholtz P."/>
            <person name="Kyrpides N.C."/>
            <person name="Klenk H.P."/>
            <person name="Woyke T."/>
        </authorList>
    </citation>
    <scope>NUCLEOTIDE SEQUENCE [LARGE SCALE GENOMIC DNA]</scope>
    <source>
        <strain evidence="6">DSM 14884 / JCM 11576 / T1</strain>
    </source>
</reference>
<dbReference type="GO" id="GO:0008973">
    <property type="term" value="F:phosphopentomutase activity"/>
    <property type="evidence" value="ECO:0007669"/>
    <property type="project" value="InterPro"/>
</dbReference>
<dbReference type="OrthoDB" id="9778226at2"/>
<evidence type="ECO:0000313" key="5">
    <source>
        <dbReference type="EMBL" id="AEB12467.1"/>
    </source>
</evidence>
<dbReference type="AlphaFoldDB" id="F2NMT3"/>
<dbReference type="PANTHER" id="PTHR21110:SF0">
    <property type="entry name" value="PHOSPHOPENTOMUTASE"/>
    <property type="match status" value="1"/>
</dbReference>
<dbReference type="GO" id="GO:0005829">
    <property type="term" value="C:cytosol"/>
    <property type="evidence" value="ECO:0007669"/>
    <property type="project" value="TreeGrafter"/>
</dbReference>
<dbReference type="Pfam" id="PF01676">
    <property type="entry name" value="Metalloenzyme"/>
    <property type="match status" value="1"/>
</dbReference>
<gene>
    <name evidence="5" type="ordered locus">Marky_1732</name>
</gene>
<dbReference type="InterPro" id="IPR017850">
    <property type="entry name" value="Alkaline_phosphatase_core_sf"/>
</dbReference>
<evidence type="ECO:0000256" key="1">
    <source>
        <dbReference type="ARBA" id="ARBA00010373"/>
    </source>
</evidence>
<evidence type="ECO:0000256" key="2">
    <source>
        <dbReference type="ARBA" id="ARBA00022723"/>
    </source>
</evidence>
<dbReference type="eggNOG" id="COG0696">
    <property type="taxonomic scope" value="Bacteria"/>
</dbReference>
<dbReference type="STRING" id="869210.Marky_1732"/>
<dbReference type="KEGG" id="mhd:Marky_1732"/>
<dbReference type="GO" id="GO:0000287">
    <property type="term" value="F:magnesium ion binding"/>
    <property type="evidence" value="ECO:0007669"/>
    <property type="project" value="InterPro"/>
</dbReference>
<dbReference type="PANTHER" id="PTHR21110">
    <property type="entry name" value="PHOSPHOPENTOMUTASE"/>
    <property type="match status" value="1"/>
</dbReference>
<sequence>MLALLFVDGLGVSAHPESPLRHVASLPPEPRREDGVCYQLLDARLGLEGLPQSATGQTSLLTGRNAARLLGYHHGPFPGPTLRALLAEESLQVRAVRRGLRVHHANGYRSRYLELLEKRVRHVPLSAFGYAARAAGLPLLPLEHPEAVHPMLPDPEAAALRFAALSERYDLVILEHWALDLAGHRDPAAIRGHLERLDRFLEAFRRARPKSSLVLISDHGNAEEPWHTAHTTNPVPFLVLGPLAAATPELGDIVAWGRWVQRVVLEERT</sequence>
<dbReference type="Gene3D" id="3.40.720.10">
    <property type="entry name" value="Alkaline Phosphatase, subunit A"/>
    <property type="match status" value="1"/>
</dbReference>
<dbReference type="RefSeq" id="WP_013704513.1">
    <property type="nucleotide sequence ID" value="NC_015387.1"/>
</dbReference>
<organism evidence="5 6">
    <name type="scientific">Marinithermus hydrothermalis (strain DSM 14884 / JCM 11576 / T1)</name>
    <dbReference type="NCBI Taxonomy" id="869210"/>
    <lineage>
        <taxon>Bacteria</taxon>
        <taxon>Thermotogati</taxon>
        <taxon>Deinococcota</taxon>
        <taxon>Deinococci</taxon>
        <taxon>Thermales</taxon>
        <taxon>Thermaceae</taxon>
        <taxon>Marinithermus</taxon>
    </lineage>
</organism>
<evidence type="ECO:0000256" key="3">
    <source>
        <dbReference type="ARBA" id="ARBA00023211"/>
    </source>
</evidence>
<dbReference type="Proteomes" id="UP000007030">
    <property type="component" value="Chromosome"/>
</dbReference>
<comment type="similarity">
    <text evidence="1">Belongs to the phosphopentomutase family.</text>
</comment>
<proteinExistence type="inferred from homology"/>
<dbReference type="SUPFAM" id="SSF53649">
    <property type="entry name" value="Alkaline phosphatase-like"/>
    <property type="match status" value="1"/>
</dbReference>
<dbReference type="InterPro" id="IPR010045">
    <property type="entry name" value="DeoB"/>
</dbReference>
<protein>
    <submittedName>
        <fullName evidence="5">Metalloenzyme domain protein</fullName>
    </submittedName>
</protein>
<evidence type="ECO:0000313" key="6">
    <source>
        <dbReference type="Proteomes" id="UP000007030"/>
    </source>
</evidence>
<keyword evidence="6" id="KW-1185">Reference proteome</keyword>
<dbReference type="GO" id="GO:0009117">
    <property type="term" value="P:nucleotide metabolic process"/>
    <property type="evidence" value="ECO:0007669"/>
    <property type="project" value="InterPro"/>
</dbReference>
<keyword evidence="2" id="KW-0479">Metal-binding</keyword>
<dbReference type="EMBL" id="CP002630">
    <property type="protein sequence ID" value="AEB12467.1"/>
    <property type="molecule type" value="Genomic_DNA"/>
</dbReference>
<dbReference type="InterPro" id="IPR006124">
    <property type="entry name" value="Metalloenzyme"/>
</dbReference>
<keyword evidence="3" id="KW-0464">Manganese</keyword>
<name>F2NMT3_MARHT</name>
<dbReference type="HOGENOM" id="CLU_079842_0_0_0"/>
<accession>F2NMT3</accession>
<evidence type="ECO:0000259" key="4">
    <source>
        <dbReference type="Pfam" id="PF01676"/>
    </source>
</evidence>
<feature type="domain" description="Metalloenzyme" evidence="4">
    <location>
        <begin position="162"/>
        <end position="243"/>
    </location>
</feature>